<feature type="compositionally biased region" description="Polar residues" evidence="2">
    <location>
        <begin position="74"/>
        <end position="89"/>
    </location>
</feature>
<sequence>MSDHSRHARPGNFSPSSSQPQFWTAESTSSDGSYNSSRSALDLARHIGLSMYSSYDPLPGASSTPPPAPLTGPHSISDQSSRASSTPQAPLSAPLIGLGSAPYLKGVDPFAPRPMPPSRDNLLSHSPFNSQPSFDPSFEDDRSYDSSGSHRGRSSGSLSQPHSTGSARELFSQSSGENLQEPFPVSMMQASRSDRYEDELRRTELPLELRTFGAPPEYTDAIRSPQGVEHTGGFGLNTLKEGDASFASLAGSRRGQHEALSRHDRDDVGASGEDVDQEQRSNLSEAVIRKLKQKNSQLEKELRDKKRQLEDMMKSVVSWKNSIKDKHISKIEEVETIMKQKLQKSHMTSRKLKVKLLAEIMRKRSAITKSSVLNFWHEIAMVGRVKSKLKDAEDRCASSELMVAFLKEQLNSTGQTPRSMPKPNNAHEEELMRAQLVLESLLSQIPTGNVSEYDGNMANAEASPAQVRKSLTSQLEMVWAEVRELVAKSANQQGISRASSSSSGISHELVIARLRGKLDHLSKMLEAKDSELEDYKAQLEQKSPSLSEEHNKELALANVKIKELEQLLSKSSADMEEKENQLKQQVARINSLAAALQSKEEDSSLLSSLQNRIVEMHHMMRELEPDKVVPKAQDAFTSLKAISNGFEVTSSAKNRVSKQLEDSQRRLETAEANLAEAQQRLLELKDLADRFQEKSEKLEEELQGSREKEKQLSDSLTAAEEAIEREKQEKKTLQAQGQQILRDADRVSNLARERAASLLEKSQEIQELQGIIGKLRGRAEECRLQVQTLQTELAASVEDLRFCTDQVTSSLETEHKQKTDLSLKLLEARKLNDETLRRVEDAAREAEQMREENKKMQAQVRANSMALRERDAAEVRAQMEQESMHKMQAELEWTTTQLNLVKEKSEEKSKTIQTLQEESRKLQDQLQRSGGGTSGGGQAEQVGKAGGEEQRWRREALLAKDMVAFLQDLIACGQDEVDLLHRRLDELAAEVHTKLQKVEEGKEECEENTRRDKQTFTVEEWRQMIQQRSLNVGSPGTFGIKRPLLTTMHRSFFSS</sequence>
<organism evidence="3">
    <name type="scientific">Guillardia theta</name>
    <name type="common">Cryptophyte</name>
    <name type="synonym">Cryptomonas phi</name>
    <dbReference type="NCBI Taxonomy" id="55529"/>
    <lineage>
        <taxon>Eukaryota</taxon>
        <taxon>Cryptophyceae</taxon>
        <taxon>Pyrenomonadales</taxon>
        <taxon>Geminigeraceae</taxon>
        <taxon>Guillardia</taxon>
    </lineage>
</organism>
<feature type="compositionally biased region" description="Polar residues" evidence="2">
    <location>
        <begin position="121"/>
        <end position="134"/>
    </location>
</feature>
<gene>
    <name evidence="3" type="ORF">GTHE00462_LOCUS34013</name>
</gene>
<feature type="compositionally biased region" description="Polar residues" evidence="2">
    <location>
        <begin position="160"/>
        <end position="178"/>
    </location>
</feature>
<feature type="compositionally biased region" description="Low complexity" evidence="2">
    <location>
        <begin position="145"/>
        <end position="159"/>
    </location>
</feature>
<reference evidence="3" key="1">
    <citation type="submission" date="2021-01" db="EMBL/GenBank/DDBJ databases">
        <authorList>
            <person name="Corre E."/>
            <person name="Pelletier E."/>
            <person name="Niang G."/>
            <person name="Scheremetjew M."/>
            <person name="Finn R."/>
            <person name="Kale V."/>
            <person name="Holt S."/>
            <person name="Cochrane G."/>
            <person name="Meng A."/>
            <person name="Brown T."/>
            <person name="Cohen L."/>
        </authorList>
    </citation>
    <scope>NUCLEOTIDE SEQUENCE</scope>
    <source>
        <strain evidence="3">CCMP 2712</strain>
    </source>
</reference>
<dbReference type="AlphaFoldDB" id="A0A7S4UBA9"/>
<feature type="coiled-coil region" evidence="1">
    <location>
        <begin position="389"/>
        <end position="444"/>
    </location>
</feature>
<feature type="compositionally biased region" description="Basic and acidic residues" evidence="2">
    <location>
        <begin position="255"/>
        <end position="268"/>
    </location>
</feature>
<feature type="compositionally biased region" description="Basic and acidic residues" evidence="2">
    <location>
        <begin position="703"/>
        <end position="712"/>
    </location>
</feature>
<keyword evidence="1" id="KW-0175">Coiled coil</keyword>
<accession>A0A7S4UBA9</accession>
<feature type="region of interest" description="Disordered" evidence="2">
    <location>
        <begin position="251"/>
        <end position="283"/>
    </location>
</feature>
<feature type="coiled-coil region" evidence="1">
    <location>
        <begin position="511"/>
        <end position="602"/>
    </location>
</feature>
<dbReference type="EMBL" id="HBKN01043419">
    <property type="protein sequence ID" value="CAE2332330.1"/>
    <property type="molecule type" value="Transcribed_RNA"/>
</dbReference>
<evidence type="ECO:0000256" key="2">
    <source>
        <dbReference type="SAM" id="MobiDB-lite"/>
    </source>
</evidence>
<feature type="region of interest" description="Disordered" evidence="2">
    <location>
        <begin position="902"/>
        <end position="948"/>
    </location>
</feature>
<feature type="region of interest" description="Disordered" evidence="2">
    <location>
        <begin position="1"/>
        <end position="38"/>
    </location>
</feature>
<proteinExistence type="predicted"/>
<protein>
    <submittedName>
        <fullName evidence="3">Uncharacterized protein</fullName>
    </submittedName>
</protein>
<evidence type="ECO:0000256" key="1">
    <source>
        <dbReference type="SAM" id="Coils"/>
    </source>
</evidence>
<name>A0A7S4UBA9_GUITH</name>
<feature type="region of interest" description="Disordered" evidence="2">
    <location>
        <begin position="52"/>
        <end position="198"/>
    </location>
</feature>
<feature type="compositionally biased region" description="Polar residues" evidence="2">
    <location>
        <begin position="13"/>
        <end position="38"/>
    </location>
</feature>
<feature type="compositionally biased region" description="Gly residues" evidence="2">
    <location>
        <begin position="929"/>
        <end position="938"/>
    </location>
</feature>
<evidence type="ECO:0000313" key="3">
    <source>
        <dbReference type="EMBL" id="CAE2332330.1"/>
    </source>
</evidence>
<feature type="region of interest" description="Disordered" evidence="2">
    <location>
        <begin position="695"/>
        <end position="717"/>
    </location>
</feature>
<feature type="coiled-coil region" evidence="1">
    <location>
        <begin position="825"/>
        <end position="859"/>
    </location>
</feature>